<evidence type="ECO:0000256" key="2">
    <source>
        <dbReference type="SAM" id="Phobius"/>
    </source>
</evidence>
<dbReference type="EMBL" id="SGWV01000008">
    <property type="protein sequence ID" value="RZS56723.1"/>
    <property type="molecule type" value="Genomic_DNA"/>
</dbReference>
<evidence type="ECO:0000256" key="1">
    <source>
        <dbReference type="SAM" id="MobiDB-lite"/>
    </source>
</evidence>
<sequence length="142" mass="14317">MRAPTADQAKGLAIAAAAVAVGVVAWKAWRGIAAGAIDPTSSNNLAHRGVNAIGATVTDNPNFSLGASVFEWLNPATVTAESTAVHGTSPARSTTPAATVYDHAGQIRGPSTTGRPDPWAGTPWEGATNTTPDGTIYGPQGL</sequence>
<name>A0A4Q7LR22_9BURK</name>
<keyword evidence="2" id="KW-1133">Transmembrane helix</keyword>
<protein>
    <submittedName>
        <fullName evidence="3">Uncharacterized protein</fullName>
    </submittedName>
</protein>
<keyword evidence="2" id="KW-0812">Transmembrane</keyword>
<dbReference type="Proteomes" id="UP000293433">
    <property type="component" value="Unassembled WGS sequence"/>
</dbReference>
<keyword evidence="2" id="KW-0472">Membrane</keyword>
<dbReference type="AlphaFoldDB" id="A0A4Q7LR22"/>
<reference evidence="3 4" key="1">
    <citation type="submission" date="2019-02" db="EMBL/GenBank/DDBJ databases">
        <title>Genomic Encyclopedia of Type Strains, Phase IV (KMG-IV): sequencing the most valuable type-strain genomes for metagenomic binning, comparative biology and taxonomic classification.</title>
        <authorList>
            <person name="Goeker M."/>
        </authorList>
    </citation>
    <scope>NUCLEOTIDE SEQUENCE [LARGE SCALE GENOMIC DNA]</scope>
    <source>
        <strain evidence="3 4">DSM 10617</strain>
    </source>
</reference>
<organism evidence="3 4">
    <name type="scientific">Sphaerotilus mobilis</name>
    <dbReference type="NCBI Taxonomy" id="47994"/>
    <lineage>
        <taxon>Bacteria</taxon>
        <taxon>Pseudomonadati</taxon>
        <taxon>Pseudomonadota</taxon>
        <taxon>Betaproteobacteria</taxon>
        <taxon>Burkholderiales</taxon>
        <taxon>Sphaerotilaceae</taxon>
        <taxon>Sphaerotilus</taxon>
    </lineage>
</organism>
<gene>
    <name evidence="3" type="ORF">EV685_1277</name>
</gene>
<dbReference type="RefSeq" id="WP_130481162.1">
    <property type="nucleotide sequence ID" value="NZ_SGWV01000008.1"/>
</dbReference>
<feature type="transmembrane region" description="Helical" evidence="2">
    <location>
        <begin position="12"/>
        <end position="29"/>
    </location>
</feature>
<comment type="caution">
    <text evidence="3">The sequence shown here is derived from an EMBL/GenBank/DDBJ whole genome shotgun (WGS) entry which is preliminary data.</text>
</comment>
<evidence type="ECO:0000313" key="4">
    <source>
        <dbReference type="Proteomes" id="UP000293433"/>
    </source>
</evidence>
<evidence type="ECO:0000313" key="3">
    <source>
        <dbReference type="EMBL" id="RZS56723.1"/>
    </source>
</evidence>
<keyword evidence="4" id="KW-1185">Reference proteome</keyword>
<feature type="region of interest" description="Disordered" evidence="1">
    <location>
        <begin position="105"/>
        <end position="142"/>
    </location>
</feature>
<proteinExistence type="predicted"/>
<accession>A0A4Q7LR22</accession>